<reference evidence="6 7" key="1">
    <citation type="submission" date="2018-03" db="EMBL/GenBank/DDBJ databases">
        <title>Genomic Encyclopedia of Archaeal and Bacterial Type Strains, Phase II (KMG-II): from individual species to whole genera.</title>
        <authorList>
            <person name="Goeker M."/>
        </authorList>
    </citation>
    <scope>NUCLEOTIDE SEQUENCE [LARGE SCALE GENOMIC DNA]</scope>
    <source>
        <strain evidence="6 7">DSM 44720</strain>
    </source>
</reference>
<dbReference type="InterPro" id="IPR015424">
    <property type="entry name" value="PyrdxlP-dep_Trfase"/>
</dbReference>
<dbReference type="Gene3D" id="3.90.1150.10">
    <property type="entry name" value="Aspartate Aminotransferase, domain 1"/>
    <property type="match status" value="1"/>
</dbReference>
<evidence type="ECO:0000256" key="4">
    <source>
        <dbReference type="PIRSR" id="PIRSR000390-2"/>
    </source>
</evidence>
<dbReference type="PANTHER" id="PTHR30244">
    <property type="entry name" value="TRANSAMINASE"/>
    <property type="match status" value="1"/>
</dbReference>
<dbReference type="InterPro" id="IPR000653">
    <property type="entry name" value="DegT/StrS_aminotransferase"/>
</dbReference>
<dbReference type="SUPFAM" id="SSF53383">
    <property type="entry name" value="PLP-dependent transferases"/>
    <property type="match status" value="1"/>
</dbReference>
<keyword evidence="1 4" id="KW-0663">Pyridoxal phosphate</keyword>
<evidence type="ECO:0000256" key="3">
    <source>
        <dbReference type="PIRSR" id="PIRSR000390-1"/>
    </source>
</evidence>
<gene>
    <name evidence="6" type="ORF">CLV43_108308</name>
</gene>
<dbReference type="AlphaFoldDB" id="A0A2T0SZR2"/>
<accession>A0A2T0SZR2</accession>
<name>A0A2T0SZR2_9PSEU</name>
<evidence type="ECO:0000313" key="6">
    <source>
        <dbReference type="EMBL" id="PRY38908.1"/>
    </source>
</evidence>
<dbReference type="InterPro" id="IPR015421">
    <property type="entry name" value="PyrdxlP-dep_Trfase_major"/>
</dbReference>
<evidence type="ECO:0000256" key="5">
    <source>
        <dbReference type="RuleBase" id="RU004508"/>
    </source>
</evidence>
<dbReference type="EMBL" id="PVTF01000008">
    <property type="protein sequence ID" value="PRY38908.1"/>
    <property type="molecule type" value="Genomic_DNA"/>
</dbReference>
<dbReference type="Gene3D" id="3.40.640.10">
    <property type="entry name" value="Type I PLP-dependent aspartate aminotransferase-like (Major domain)"/>
    <property type="match status" value="1"/>
</dbReference>
<dbReference type="InterPro" id="IPR015422">
    <property type="entry name" value="PyrdxlP-dep_Trfase_small"/>
</dbReference>
<dbReference type="RefSeq" id="WP_106190264.1">
    <property type="nucleotide sequence ID" value="NZ_PVTF01000008.1"/>
</dbReference>
<dbReference type="Pfam" id="PF01041">
    <property type="entry name" value="DegT_DnrJ_EryC1"/>
    <property type="match status" value="1"/>
</dbReference>
<keyword evidence="7" id="KW-1185">Reference proteome</keyword>
<comment type="similarity">
    <text evidence="2 5">Belongs to the DegT/DnrJ/EryC1 family.</text>
</comment>
<evidence type="ECO:0000256" key="2">
    <source>
        <dbReference type="ARBA" id="ARBA00037999"/>
    </source>
</evidence>
<dbReference type="GO" id="GO:0008483">
    <property type="term" value="F:transaminase activity"/>
    <property type="evidence" value="ECO:0007669"/>
    <property type="project" value="TreeGrafter"/>
</dbReference>
<evidence type="ECO:0000313" key="7">
    <source>
        <dbReference type="Proteomes" id="UP000239494"/>
    </source>
</evidence>
<dbReference type="Proteomes" id="UP000239494">
    <property type="component" value="Unassembled WGS sequence"/>
</dbReference>
<dbReference type="GO" id="GO:0000271">
    <property type="term" value="P:polysaccharide biosynthetic process"/>
    <property type="evidence" value="ECO:0007669"/>
    <property type="project" value="TreeGrafter"/>
</dbReference>
<feature type="active site" description="Proton acceptor" evidence="3">
    <location>
        <position position="188"/>
    </location>
</feature>
<proteinExistence type="inferred from homology"/>
<organism evidence="6 7">
    <name type="scientific">Umezawaea tangerina</name>
    <dbReference type="NCBI Taxonomy" id="84725"/>
    <lineage>
        <taxon>Bacteria</taxon>
        <taxon>Bacillati</taxon>
        <taxon>Actinomycetota</taxon>
        <taxon>Actinomycetes</taxon>
        <taxon>Pseudonocardiales</taxon>
        <taxon>Pseudonocardiaceae</taxon>
        <taxon>Umezawaea</taxon>
    </lineage>
</organism>
<evidence type="ECO:0000256" key="1">
    <source>
        <dbReference type="ARBA" id="ARBA00022898"/>
    </source>
</evidence>
<sequence>MRPLPFFPPAAFEQEREATLEMIRRIGLDPAQRFVLGPAVTELEEEISRETGARYAIACATGSSALALALAAVGVEPGAEVVVPAFGCQPIAGMVVGLGGVPVFADVDPRTLVLDPAAAETAVTSRTTAVVPTHIFATMADMPAFRTMAHDRGLTLVEDAAVAYGAALDGKAAGRWGDAGVFSHAQFKPLGGIGEGGVVVTDDDGVAARCRASRDGDRPDGWSGGMDEMTARFLLRRRRGFTARMRRKAEIARRYTDAFAPLVEAGLLTLPAAEPAPGRFCHVYALLTDRRDDLAAHLREQGIGTHVYYPVPLPRQPAFARFAGRARFPNAEAVGNRNLAIPVWPGLDDEDVDRIIAAVKGFFASAVREQPR</sequence>
<dbReference type="OrthoDB" id="9804264at2"/>
<dbReference type="PANTHER" id="PTHR30244:SF36">
    <property type="entry name" value="3-OXO-GLUCOSE-6-PHOSPHATE:GLUTAMATE AMINOTRANSFERASE"/>
    <property type="match status" value="1"/>
</dbReference>
<comment type="caution">
    <text evidence="6">The sequence shown here is derived from an EMBL/GenBank/DDBJ whole genome shotgun (WGS) entry which is preliminary data.</text>
</comment>
<dbReference type="GO" id="GO:0030170">
    <property type="term" value="F:pyridoxal phosphate binding"/>
    <property type="evidence" value="ECO:0007669"/>
    <property type="project" value="TreeGrafter"/>
</dbReference>
<dbReference type="PIRSF" id="PIRSF000390">
    <property type="entry name" value="PLP_StrS"/>
    <property type="match status" value="1"/>
</dbReference>
<feature type="modified residue" description="N6-(pyridoxal phosphate)lysine" evidence="4">
    <location>
        <position position="188"/>
    </location>
</feature>
<protein>
    <submittedName>
        <fullName evidence="6">dTDP-4-amino-4,6-dideoxygalactose transaminase</fullName>
    </submittedName>
</protein>